<feature type="transmembrane region" description="Helical" evidence="8">
    <location>
        <begin position="97"/>
        <end position="123"/>
    </location>
</feature>
<keyword evidence="11" id="KW-1185">Reference proteome</keyword>
<feature type="transmembrane region" description="Helical" evidence="8">
    <location>
        <begin position="28"/>
        <end position="46"/>
    </location>
</feature>
<feature type="domain" description="Citrate transporter-like" evidence="9">
    <location>
        <begin position="24"/>
        <end position="352"/>
    </location>
</feature>
<reference evidence="10 11" key="1">
    <citation type="submission" date="2020-07" db="EMBL/GenBank/DDBJ databases">
        <title>Pusillimonas sp. nov., isolated from poultry manure in Taiwan.</title>
        <authorList>
            <person name="Lin S.-Y."/>
            <person name="Tang Y.-S."/>
            <person name="Young C.-C."/>
        </authorList>
    </citation>
    <scope>NUCLEOTIDE SEQUENCE [LARGE SCALE GENOMIC DNA]</scope>
    <source>
        <strain evidence="10 11">CC-YST705</strain>
    </source>
</reference>
<evidence type="ECO:0000256" key="6">
    <source>
        <dbReference type="ARBA" id="ARBA00022989"/>
    </source>
</evidence>
<dbReference type="PRINTS" id="PR00758">
    <property type="entry name" value="ARSENICPUMP"/>
</dbReference>
<feature type="transmembrane region" description="Helical" evidence="8">
    <location>
        <begin position="280"/>
        <end position="299"/>
    </location>
</feature>
<dbReference type="PANTHER" id="PTHR43302:SF5">
    <property type="entry name" value="TRANSPORTER ARSB-RELATED"/>
    <property type="match status" value="1"/>
</dbReference>
<dbReference type="Pfam" id="PF03600">
    <property type="entry name" value="CitMHS"/>
    <property type="match status" value="1"/>
</dbReference>
<feature type="transmembrane region" description="Helical" evidence="8">
    <location>
        <begin position="175"/>
        <end position="195"/>
    </location>
</feature>
<comment type="similarity">
    <text evidence="2">Belongs to the CitM (TC 2.A.11) transporter family.</text>
</comment>
<organism evidence="10 11">
    <name type="scientific">Mesopusillimonas faecipullorum</name>
    <dbReference type="NCBI Taxonomy" id="2755040"/>
    <lineage>
        <taxon>Bacteria</taxon>
        <taxon>Pseudomonadati</taxon>
        <taxon>Pseudomonadota</taxon>
        <taxon>Betaproteobacteria</taxon>
        <taxon>Burkholderiales</taxon>
        <taxon>Alcaligenaceae</taxon>
        <taxon>Mesopusillimonas</taxon>
    </lineage>
</organism>
<keyword evidence="7 8" id="KW-0472">Membrane</keyword>
<keyword evidence="4" id="KW-1003">Cell membrane</keyword>
<feature type="transmembrane region" description="Helical" evidence="8">
    <location>
        <begin position="58"/>
        <end position="77"/>
    </location>
</feature>
<evidence type="ECO:0000256" key="5">
    <source>
        <dbReference type="ARBA" id="ARBA00022692"/>
    </source>
</evidence>
<evidence type="ECO:0000256" key="2">
    <source>
        <dbReference type="ARBA" id="ARBA00009843"/>
    </source>
</evidence>
<dbReference type="InterPro" id="IPR000802">
    <property type="entry name" value="Arsenical_pump_ArsB"/>
</dbReference>
<feature type="transmembrane region" description="Helical" evidence="8">
    <location>
        <begin position="135"/>
        <end position="155"/>
    </location>
</feature>
<protein>
    <submittedName>
        <fullName evidence="10">Transporter</fullName>
    </submittedName>
</protein>
<keyword evidence="6 8" id="KW-1133">Transmembrane helix</keyword>
<evidence type="ECO:0000256" key="3">
    <source>
        <dbReference type="ARBA" id="ARBA00022448"/>
    </source>
</evidence>
<dbReference type="InterPro" id="IPR004680">
    <property type="entry name" value="Cit_transptr-like_dom"/>
</dbReference>
<dbReference type="EMBL" id="JACDXW010000002">
    <property type="protein sequence ID" value="MCB5362957.1"/>
    <property type="molecule type" value="Genomic_DNA"/>
</dbReference>
<name>A0ABS8CAS2_9BURK</name>
<evidence type="ECO:0000313" key="10">
    <source>
        <dbReference type="EMBL" id="MCB5362957.1"/>
    </source>
</evidence>
<evidence type="ECO:0000256" key="8">
    <source>
        <dbReference type="SAM" id="Phobius"/>
    </source>
</evidence>
<evidence type="ECO:0000256" key="1">
    <source>
        <dbReference type="ARBA" id="ARBA00004651"/>
    </source>
</evidence>
<keyword evidence="3" id="KW-0813">Transport</keyword>
<gene>
    <name evidence="10" type="ORF">H0484_04195</name>
</gene>
<keyword evidence="5 8" id="KW-0812">Transmembrane</keyword>
<proteinExistence type="inferred from homology"/>
<feature type="transmembrane region" description="Helical" evidence="8">
    <location>
        <begin position="353"/>
        <end position="377"/>
    </location>
</feature>
<dbReference type="RefSeq" id="WP_226953202.1">
    <property type="nucleotide sequence ID" value="NZ_JACDXW010000002.1"/>
</dbReference>
<feature type="transmembrane region" description="Helical" evidence="8">
    <location>
        <begin position="397"/>
        <end position="416"/>
    </location>
</feature>
<feature type="transmembrane region" description="Helical" evidence="8">
    <location>
        <begin position="229"/>
        <end position="245"/>
    </location>
</feature>
<sequence>MVTTIVIFLLVYVAMGVGHLPGFKLDRTGAAAVGAMALMALGYISPQDAWNAIDYKTLGLLFGLMVVSSAFVVAGFYDKAARWVGGLRVSPPLLLGILIVVGGGLSAILTNDVVVVAMTPVLVSITLTRGLNPIPFLLGFCFAANVGAAATIIGSPQNMIAAEALELSFMGFMKVSALPALLGLPLIWLVLAFMYRGKWQQVPSQGGGAQAGSAAQAATPGIPFDRVETLKAAVVTLVMVGAFVFSDWPHMLIALAGAAILLVNRGISSKNMLEHVDGELLLLLIGLFIVNQAMAATNLPQHLLAELSSIGLHLQDPLSMLAIMAVLSDLVGNNPAVMLVAPFLHGAAHAEALGAAIALGSGFSSNIVIFGSIAGIIVAEQGQAHGVKISFAEFTRAGLPVSLLCLLLAVLWILYLT</sequence>
<feature type="transmembrane region" description="Helical" evidence="8">
    <location>
        <begin position="319"/>
        <end position="341"/>
    </location>
</feature>
<dbReference type="PANTHER" id="PTHR43302">
    <property type="entry name" value="TRANSPORTER ARSB-RELATED"/>
    <property type="match status" value="1"/>
</dbReference>
<evidence type="ECO:0000259" key="9">
    <source>
        <dbReference type="Pfam" id="PF03600"/>
    </source>
</evidence>
<evidence type="ECO:0000313" key="11">
    <source>
        <dbReference type="Proteomes" id="UP000776983"/>
    </source>
</evidence>
<accession>A0ABS8CAS2</accession>
<evidence type="ECO:0000256" key="4">
    <source>
        <dbReference type="ARBA" id="ARBA00022475"/>
    </source>
</evidence>
<comment type="caution">
    <text evidence="10">The sequence shown here is derived from an EMBL/GenBank/DDBJ whole genome shotgun (WGS) entry which is preliminary data.</text>
</comment>
<dbReference type="Proteomes" id="UP000776983">
    <property type="component" value="Unassembled WGS sequence"/>
</dbReference>
<comment type="subcellular location">
    <subcellularLocation>
        <location evidence="1">Cell membrane</location>
        <topology evidence="1">Multi-pass membrane protein</topology>
    </subcellularLocation>
</comment>
<feature type="transmembrane region" description="Helical" evidence="8">
    <location>
        <begin position="251"/>
        <end position="268"/>
    </location>
</feature>
<evidence type="ECO:0000256" key="7">
    <source>
        <dbReference type="ARBA" id="ARBA00023136"/>
    </source>
</evidence>